<feature type="region of interest" description="Disordered" evidence="1">
    <location>
        <begin position="75"/>
        <end position="102"/>
    </location>
</feature>
<evidence type="ECO:0000256" key="1">
    <source>
        <dbReference type="SAM" id="MobiDB-lite"/>
    </source>
</evidence>
<gene>
    <name evidence="2" type="ORF">NC998_09895</name>
</gene>
<accession>A0ABV0J6K2</accession>
<keyword evidence="3" id="KW-1185">Reference proteome</keyword>
<protein>
    <submittedName>
        <fullName evidence="2">Uncharacterized protein</fullName>
    </submittedName>
</protein>
<dbReference type="Proteomes" id="UP001464891">
    <property type="component" value="Unassembled WGS sequence"/>
</dbReference>
<organism evidence="2 3">
    <name type="scientific">Trichocoleus desertorum GB2-A4</name>
    <dbReference type="NCBI Taxonomy" id="2933944"/>
    <lineage>
        <taxon>Bacteria</taxon>
        <taxon>Bacillati</taxon>
        <taxon>Cyanobacteriota</taxon>
        <taxon>Cyanophyceae</taxon>
        <taxon>Leptolyngbyales</taxon>
        <taxon>Trichocoleusaceae</taxon>
        <taxon>Trichocoleus</taxon>
    </lineage>
</organism>
<sequence>MMGLSSVSTLDSSPLNSSRNVASWVQELQKADQTFYNMMTLEIWSLAQTMDEIQPGFWADYMRNRQTIVQQYIKERRRQDPKLNHPSLHKSASTRKRSPFGWATEKPVPEIAGQRVTAFSETLERDLPKVTPRSVRPLRAEPPVDESATLSDLVLIDVFEEAESGTSPLANQPSVIEAEASISPLPGPLPGLAQAPASALTKASRETTMQSRAVWSASPTPTRRTPAVDLVKLPHLMRFPVVKVAPTLVPPQAAGNLATTVVACWLTRNFLVQAPYQEGPLGVSKRCDRITLEPGQTIVCQLGFQLKGLTSAVQVQLVKALRSQHQLTVAWFEPTAQTNEAGAVETPEVMVQLTNRGTQPCSLQAGQAFCRLEFLCSTS</sequence>
<reference evidence="2 3" key="1">
    <citation type="submission" date="2022-04" db="EMBL/GenBank/DDBJ databases">
        <title>Positive selection, recombination, and allopatry shape intraspecific diversity of widespread and dominant cyanobacteria.</title>
        <authorList>
            <person name="Wei J."/>
            <person name="Shu W."/>
            <person name="Hu C."/>
        </authorList>
    </citation>
    <scope>NUCLEOTIDE SEQUENCE [LARGE SCALE GENOMIC DNA]</scope>
    <source>
        <strain evidence="2 3">GB2-A4</strain>
    </source>
</reference>
<proteinExistence type="predicted"/>
<dbReference type="EMBL" id="JAMPKM010000004">
    <property type="protein sequence ID" value="MEP0817406.1"/>
    <property type="molecule type" value="Genomic_DNA"/>
</dbReference>
<comment type="caution">
    <text evidence="2">The sequence shown here is derived from an EMBL/GenBank/DDBJ whole genome shotgun (WGS) entry which is preliminary data.</text>
</comment>
<evidence type="ECO:0000313" key="2">
    <source>
        <dbReference type="EMBL" id="MEP0817406.1"/>
    </source>
</evidence>
<evidence type="ECO:0000313" key="3">
    <source>
        <dbReference type="Proteomes" id="UP001464891"/>
    </source>
</evidence>
<name>A0ABV0J6K2_9CYAN</name>